<protein>
    <submittedName>
        <fullName evidence="4">Tetratricopeptide repeat protein</fullName>
    </submittedName>
</protein>
<evidence type="ECO:0000256" key="1">
    <source>
        <dbReference type="ARBA" id="ARBA00022737"/>
    </source>
</evidence>
<keyword evidence="5" id="KW-1185">Reference proteome</keyword>
<proteinExistence type="predicted"/>
<dbReference type="OrthoDB" id="600613at2"/>
<dbReference type="PANTHER" id="PTHR45586:SF1">
    <property type="entry name" value="LIPOPOLYSACCHARIDE ASSEMBLY PROTEIN B"/>
    <property type="match status" value="1"/>
</dbReference>
<dbReference type="InterPro" id="IPR019734">
    <property type="entry name" value="TPR_rpt"/>
</dbReference>
<feature type="repeat" description="TPR" evidence="3">
    <location>
        <begin position="15"/>
        <end position="48"/>
    </location>
</feature>
<evidence type="ECO:0000256" key="2">
    <source>
        <dbReference type="ARBA" id="ARBA00022803"/>
    </source>
</evidence>
<dbReference type="Proteomes" id="UP000297975">
    <property type="component" value="Unassembled WGS sequence"/>
</dbReference>
<keyword evidence="1" id="KW-0677">Repeat</keyword>
<sequence length="325" mass="38857">MQTSESKIIPYRHDGDFYFTYGVKAFKEKRFDRAEKWMLKALDVHPKNALYLSQLSVLYTEIGQYHRANDQLQKVIDLHGEDYADCYYLLANNYAHLGLFYEAKKYAEKYLEHHEDGEFKGEVQELLTMLNQLSADEDAEDDLELDDMDEIIIYQETAFYHLEHEEWDEALEVLEEMMTLYPEYLPAKHEYAYALFRSGDQEEAITLEEAWLDQDFNNLHSRLNLTYFYYTTGKNKEFQELLPSLNNVYPTYEPQKLKLAITLARVGEYEAALNRFKLINRHQVSNYMSYFYWYSKVLDKNNFHETSKKIWKQGIQKHPVLDSFR</sequence>
<dbReference type="Gene3D" id="1.25.40.10">
    <property type="entry name" value="Tetratricopeptide repeat domain"/>
    <property type="match status" value="2"/>
</dbReference>
<dbReference type="Pfam" id="PF14559">
    <property type="entry name" value="TPR_19"/>
    <property type="match status" value="1"/>
</dbReference>
<dbReference type="InterPro" id="IPR011990">
    <property type="entry name" value="TPR-like_helical_dom_sf"/>
</dbReference>
<dbReference type="SUPFAM" id="SSF48452">
    <property type="entry name" value="TPR-like"/>
    <property type="match status" value="2"/>
</dbReference>
<dbReference type="SMART" id="SM00028">
    <property type="entry name" value="TPR"/>
    <property type="match status" value="4"/>
</dbReference>
<organism evidence="4 5">
    <name type="scientific">Filobacillus milosensis</name>
    <dbReference type="NCBI Taxonomy" id="94137"/>
    <lineage>
        <taxon>Bacteria</taxon>
        <taxon>Bacillati</taxon>
        <taxon>Bacillota</taxon>
        <taxon>Bacilli</taxon>
        <taxon>Bacillales</taxon>
        <taxon>Bacillaceae</taxon>
        <taxon>Filobacillus</taxon>
    </lineage>
</organism>
<evidence type="ECO:0000313" key="5">
    <source>
        <dbReference type="Proteomes" id="UP000297975"/>
    </source>
</evidence>
<dbReference type="EMBL" id="SOPW01000002">
    <property type="protein sequence ID" value="TFB24345.1"/>
    <property type="molecule type" value="Genomic_DNA"/>
</dbReference>
<dbReference type="InterPro" id="IPR051012">
    <property type="entry name" value="CellSynth/LPSAsmb/PSIAsmb"/>
</dbReference>
<keyword evidence="2 3" id="KW-0802">TPR repeat</keyword>
<name>A0A4Y8IRP0_9BACI</name>
<evidence type="ECO:0000256" key="3">
    <source>
        <dbReference type="PROSITE-ProRule" id="PRU00339"/>
    </source>
</evidence>
<dbReference type="PROSITE" id="PS50005">
    <property type="entry name" value="TPR"/>
    <property type="match status" value="2"/>
</dbReference>
<evidence type="ECO:0000313" key="4">
    <source>
        <dbReference type="EMBL" id="TFB24345.1"/>
    </source>
</evidence>
<dbReference type="AlphaFoldDB" id="A0A4Y8IRP0"/>
<accession>A0A4Y8IRP0</accession>
<reference evidence="4 5" key="1">
    <citation type="submission" date="2019-03" db="EMBL/GenBank/DDBJ databases">
        <authorList>
            <person name="He R.-H."/>
        </authorList>
    </citation>
    <scope>NUCLEOTIDE SEQUENCE [LARGE SCALE GENOMIC DNA]</scope>
    <source>
        <strain evidence="5">SH 714</strain>
    </source>
</reference>
<dbReference type="PANTHER" id="PTHR45586">
    <property type="entry name" value="TPR REPEAT-CONTAINING PROTEIN PA4667"/>
    <property type="match status" value="1"/>
</dbReference>
<dbReference type="RefSeq" id="WP_134338703.1">
    <property type="nucleotide sequence ID" value="NZ_SOPW01000002.1"/>
</dbReference>
<gene>
    <name evidence="4" type="ORF">E3U55_02265</name>
</gene>
<comment type="caution">
    <text evidence="4">The sequence shown here is derived from an EMBL/GenBank/DDBJ whole genome shotgun (WGS) entry which is preliminary data.</text>
</comment>
<feature type="repeat" description="TPR" evidence="3">
    <location>
        <begin position="49"/>
        <end position="82"/>
    </location>
</feature>